<dbReference type="Gene3D" id="3.40.50.2300">
    <property type="match status" value="2"/>
</dbReference>
<dbReference type="RefSeq" id="WP_079649894.1">
    <property type="nucleotide sequence ID" value="NZ_FUYM01000010.1"/>
</dbReference>
<name>A0A1T5FNX3_9SPHN</name>
<dbReference type="PANTHER" id="PTHR30146">
    <property type="entry name" value="LACI-RELATED TRANSCRIPTIONAL REPRESSOR"/>
    <property type="match status" value="1"/>
</dbReference>
<dbReference type="SUPFAM" id="SSF53822">
    <property type="entry name" value="Periplasmic binding protein-like I"/>
    <property type="match status" value="1"/>
</dbReference>
<dbReference type="PROSITE" id="PS00356">
    <property type="entry name" value="HTH_LACI_1"/>
    <property type="match status" value="1"/>
</dbReference>
<reference evidence="6" key="1">
    <citation type="submission" date="2017-02" db="EMBL/GenBank/DDBJ databases">
        <authorList>
            <person name="Varghese N."/>
            <person name="Submissions S."/>
        </authorList>
    </citation>
    <scope>NUCLEOTIDE SEQUENCE [LARGE SCALE GENOMIC DNA]</scope>
    <source>
        <strain evidence="6">UM2</strain>
    </source>
</reference>
<proteinExistence type="predicted"/>
<protein>
    <submittedName>
        <fullName evidence="5">Transcriptional regulator, LacI family</fullName>
    </submittedName>
</protein>
<dbReference type="PROSITE" id="PS50932">
    <property type="entry name" value="HTH_LACI_2"/>
    <property type="match status" value="1"/>
</dbReference>
<feature type="domain" description="HTH lacI-type" evidence="4">
    <location>
        <begin position="8"/>
        <end position="62"/>
    </location>
</feature>
<dbReference type="Pfam" id="PF00356">
    <property type="entry name" value="LacI"/>
    <property type="match status" value="1"/>
</dbReference>
<accession>A0A1T5FNX3</accession>
<dbReference type="CDD" id="cd06281">
    <property type="entry name" value="PBP1_LacI-like"/>
    <property type="match status" value="1"/>
</dbReference>
<gene>
    <name evidence="5" type="ORF">SAMN06295920_11091</name>
</gene>
<keyword evidence="2" id="KW-0238">DNA-binding</keyword>
<organism evidence="5 6">
    <name type="scientific">Rhizorhabdus histidinilytica</name>
    <dbReference type="NCBI Taxonomy" id="439228"/>
    <lineage>
        <taxon>Bacteria</taxon>
        <taxon>Pseudomonadati</taxon>
        <taxon>Pseudomonadota</taxon>
        <taxon>Alphaproteobacteria</taxon>
        <taxon>Sphingomonadales</taxon>
        <taxon>Sphingomonadaceae</taxon>
        <taxon>Rhizorhabdus</taxon>
    </lineage>
</organism>
<dbReference type="OrthoDB" id="7185860at2"/>
<dbReference type="SMART" id="SM00354">
    <property type="entry name" value="HTH_LACI"/>
    <property type="match status" value="1"/>
</dbReference>
<evidence type="ECO:0000313" key="5">
    <source>
        <dbReference type="EMBL" id="SKB97802.1"/>
    </source>
</evidence>
<dbReference type="InterPro" id="IPR000843">
    <property type="entry name" value="HTH_LacI"/>
</dbReference>
<dbReference type="AlphaFoldDB" id="A0A1T5FNX3"/>
<dbReference type="InterPro" id="IPR046335">
    <property type="entry name" value="LacI/GalR-like_sensor"/>
</dbReference>
<dbReference type="CDD" id="cd01392">
    <property type="entry name" value="HTH_LacI"/>
    <property type="match status" value="1"/>
</dbReference>
<dbReference type="PANTHER" id="PTHR30146:SF138">
    <property type="entry name" value="TRANSCRIPTIONAL REGULATORY PROTEIN"/>
    <property type="match status" value="1"/>
</dbReference>
<evidence type="ECO:0000256" key="3">
    <source>
        <dbReference type="ARBA" id="ARBA00023163"/>
    </source>
</evidence>
<evidence type="ECO:0000256" key="1">
    <source>
        <dbReference type="ARBA" id="ARBA00023015"/>
    </source>
</evidence>
<dbReference type="STRING" id="439228.SAMN06295920_11091"/>
<dbReference type="SUPFAM" id="SSF47413">
    <property type="entry name" value="lambda repressor-like DNA-binding domains"/>
    <property type="match status" value="1"/>
</dbReference>
<keyword evidence="1" id="KW-0805">Transcription regulation</keyword>
<evidence type="ECO:0000256" key="2">
    <source>
        <dbReference type="ARBA" id="ARBA00023125"/>
    </source>
</evidence>
<dbReference type="Pfam" id="PF13377">
    <property type="entry name" value="Peripla_BP_3"/>
    <property type="match status" value="1"/>
</dbReference>
<dbReference type="InterPro" id="IPR028082">
    <property type="entry name" value="Peripla_BP_I"/>
</dbReference>
<dbReference type="EMBL" id="FUYM01000010">
    <property type="protein sequence ID" value="SKB97802.1"/>
    <property type="molecule type" value="Genomic_DNA"/>
</dbReference>
<sequence length="354" mass="38358">MPKRQSRPTIRDVAALANVSVGTASKVVNNDASVRAATREKVQQAIAQIGYAPDAIAQSMRMGSTNTIGCILRDMTIPLLTDFVRAAHDTLATAGISLLISNSEGREDRERALLANLSRRRVDGVIMGPYSPISGEFREFLSGLNVPVVLLDRNEASWLDAVMIDHRDGMYQAVKRLLDLGHRRIALITGDQRLYPARERLRGFQEAHADRGLMPEEDLVIARSFLSDAAYDIVTEMMQRPDPPSAIVAGGMDMLSGVLRAIRASGLEVPRDVSVIGSGNSELAELYSPPIAMIDWDYANVGRIAANLLLDRIGGDSMAAARHVIVPTHFIERASIGAPPSASPVRSKGRTSAK</sequence>
<dbReference type="Proteomes" id="UP000189818">
    <property type="component" value="Unassembled WGS sequence"/>
</dbReference>
<dbReference type="Gene3D" id="1.10.260.40">
    <property type="entry name" value="lambda repressor-like DNA-binding domains"/>
    <property type="match status" value="1"/>
</dbReference>
<keyword evidence="3" id="KW-0804">Transcription</keyword>
<dbReference type="InterPro" id="IPR010982">
    <property type="entry name" value="Lambda_DNA-bd_dom_sf"/>
</dbReference>
<dbReference type="GO" id="GO:0000976">
    <property type="term" value="F:transcription cis-regulatory region binding"/>
    <property type="evidence" value="ECO:0007669"/>
    <property type="project" value="TreeGrafter"/>
</dbReference>
<evidence type="ECO:0000259" key="4">
    <source>
        <dbReference type="PROSITE" id="PS50932"/>
    </source>
</evidence>
<keyword evidence="6" id="KW-1185">Reference proteome</keyword>
<evidence type="ECO:0000313" key="6">
    <source>
        <dbReference type="Proteomes" id="UP000189818"/>
    </source>
</evidence>
<dbReference type="GO" id="GO:0003700">
    <property type="term" value="F:DNA-binding transcription factor activity"/>
    <property type="evidence" value="ECO:0007669"/>
    <property type="project" value="TreeGrafter"/>
</dbReference>